<keyword evidence="7" id="KW-1185">Reference proteome</keyword>
<gene>
    <name evidence="6" type="ordered locus">XALc_1550</name>
</gene>
<evidence type="ECO:0000256" key="1">
    <source>
        <dbReference type="ARBA" id="ARBA00001957"/>
    </source>
</evidence>
<organism evidence="6 7">
    <name type="scientific">Xanthomonas albilineans (strain GPE PC73 / CFBP 7063)</name>
    <dbReference type="NCBI Taxonomy" id="380358"/>
    <lineage>
        <taxon>Bacteria</taxon>
        <taxon>Pseudomonadati</taxon>
        <taxon>Pseudomonadota</taxon>
        <taxon>Gammaproteobacteria</taxon>
        <taxon>Lysobacterales</taxon>
        <taxon>Lysobacteraceae</taxon>
        <taxon>Xanthomonas</taxon>
    </lineage>
</organism>
<keyword evidence="3" id="KW-0596">Phosphopantetheine</keyword>
<dbReference type="GO" id="GO:0003824">
    <property type="term" value="F:catalytic activity"/>
    <property type="evidence" value="ECO:0007669"/>
    <property type="project" value="InterPro"/>
</dbReference>
<dbReference type="Pfam" id="PF00501">
    <property type="entry name" value="AMP-binding"/>
    <property type="match status" value="5"/>
</dbReference>
<dbReference type="SUPFAM" id="SSF52777">
    <property type="entry name" value="CoA-dependent acyltransferases"/>
    <property type="match status" value="10"/>
</dbReference>
<dbReference type="PROSITE" id="PS00012">
    <property type="entry name" value="PHOSPHOPANTETHEINE"/>
    <property type="match status" value="5"/>
</dbReference>
<dbReference type="Proteomes" id="UP000001890">
    <property type="component" value="Chromosome"/>
</dbReference>
<dbReference type="SUPFAM" id="SSF47336">
    <property type="entry name" value="ACP-like"/>
    <property type="match status" value="5"/>
</dbReference>
<dbReference type="FunFam" id="3.30.300.30:FF:000010">
    <property type="entry name" value="Enterobactin synthetase component F"/>
    <property type="match status" value="5"/>
</dbReference>
<dbReference type="PROSITE" id="PS50075">
    <property type="entry name" value="CARRIER"/>
    <property type="match status" value="5"/>
</dbReference>
<dbReference type="PANTHER" id="PTHR45527">
    <property type="entry name" value="NONRIBOSOMAL PEPTIDE SYNTHETASE"/>
    <property type="match status" value="1"/>
</dbReference>
<dbReference type="InterPro" id="IPR045851">
    <property type="entry name" value="AMP-bd_C_sf"/>
</dbReference>
<dbReference type="PANTHER" id="PTHR45527:SF1">
    <property type="entry name" value="FATTY ACID SYNTHASE"/>
    <property type="match status" value="1"/>
</dbReference>
<dbReference type="Pfam" id="PF13193">
    <property type="entry name" value="AMP-binding_C"/>
    <property type="match status" value="5"/>
</dbReference>
<dbReference type="InterPro" id="IPR010071">
    <property type="entry name" value="AA_adenyl_dom"/>
</dbReference>
<dbReference type="GO" id="GO:0044550">
    <property type="term" value="P:secondary metabolite biosynthetic process"/>
    <property type="evidence" value="ECO:0007669"/>
    <property type="project" value="UniProtKB-ARBA"/>
</dbReference>
<feature type="domain" description="Carrier" evidence="5">
    <location>
        <begin position="3193"/>
        <end position="3268"/>
    </location>
</feature>
<dbReference type="InterPro" id="IPR009081">
    <property type="entry name" value="PP-bd_ACP"/>
</dbReference>
<comment type="cofactor">
    <cofactor evidence="1">
        <name>pantetheine 4'-phosphate</name>
        <dbReference type="ChEBI" id="CHEBI:47942"/>
    </cofactor>
</comment>
<dbReference type="NCBIfam" id="NF003417">
    <property type="entry name" value="PRK04813.1"/>
    <property type="match status" value="5"/>
</dbReference>
<comment type="similarity">
    <text evidence="2">Belongs to the ATP-dependent AMP-binding enzyme family.</text>
</comment>
<dbReference type="Pfam" id="PF00975">
    <property type="entry name" value="Thioesterase"/>
    <property type="match status" value="1"/>
</dbReference>
<feature type="domain" description="Carrier" evidence="5">
    <location>
        <begin position="5318"/>
        <end position="5392"/>
    </location>
</feature>
<dbReference type="NCBIfam" id="TIGR01733">
    <property type="entry name" value="AA-adenyl-dom"/>
    <property type="match status" value="5"/>
</dbReference>
<dbReference type="FunFam" id="3.30.559.10:FF:000012">
    <property type="entry name" value="Non-ribosomal peptide synthetase"/>
    <property type="match status" value="4"/>
</dbReference>
<feature type="domain" description="Carrier" evidence="5">
    <location>
        <begin position="1073"/>
        <end position="1148"/>
    </location>
</feature>
<dbReference type="KEGG" id="xal:XALC_1550"/>
<evidence type="ECO:0000256" key="4">
    <source>
        <dbReference type="ARBA" id="ARBA00022553"/>
    </source>
</evidence>
<dbReference type="GO" id="GO:0043041">
    <property type="term" value="P:amino acid activation for nonribosomal peptide biosynthetic process"/>
    <property type="evidence" value="ECO:0007669"/>
    <property type="project" value="TreeGrafter"/>
</dbReference>
<dbReference type="Gene3D" id="3.30.300.30">
    <property type="match status" value="5"/>
</dbReference>
<feature type="domain" description="Carrier" evidence="5">
    <location>
        <begin position="4256"/>
        <end position="4331"/>
    </location>
</feature>
<dbReference type="InterPro" id="IPR023213">
    <property type="entry name" value="CAT-like_dom_sf"/>
</dbReference>
<dbReference type="InterPro" id="IPR029058">
    <property type="entry name" value="AB_hydrolase_fold"/>
</dbReference>
<dbReference type="CDD" id="cd12117">
    <property type="entry name" value="A_NRPS_Srf_like"/>
    <property type="match status" value="2"/>
</dbReference>
<evidence type="ECO:0000256" key="3">
    <source>
        <dbReference type="ARBA" id="ARBA00022450"/>
    </source>
</evidence>
<dbReference type="Gene3D" id="3.40.50.980">
    <property type="match status" value="10"/>
</dbReference>
<protein>
    <submittedName>
        <fullName evidence="6">Probable non-ribosomal peptide synthetase protein</fullName>
    </submittedName>
</protein>
<dbReference type="Gene3D" id="2.30.38.10">
    <property type="entry name" value="Luciferase, Domain 3"/>
    <property type="match status" value="5"/>
</dbReference>
<dbReference type="NCBIfam" id="NF004282">
    <property type="entry name" value="PRK05691.1"/>
    <property type="match status" value="6"/>
</dbReference>
<evidence type="ECO:0000313" key="6">
    <source>
        <dbReference type="EMBL" id="CBA16053.1"/>
    </source>
</evidence>
<dbReference type="InterPro" id="IPR006162">
    <property type="entry name" value="Ppantetheine_attach_site"/>
</dbReference>
<dbReference type="Gene3D" id="3.30.559.30">
    <property type="entry name" value="Nonribosomal peptide synthetase, condensation domain"/>
    <property type="match status" value="5"/>
</dbReference>
<keyword evidence="4" id="KW-0597">Phosphoprotein</keyword>
<dbReference type="GO" id="GO:0005829">
    <property type="term" value="C:cytosol"/>
    <property type="evidence" value="ECO:0007669"/>
    <property type="project" value="TreeGrafter"/>
</dbReference>
<dbReference type="SMART" id="SM00823">
    <property type="entry name" value="PKS_PP"/>
    <property type="match status" value="5"/>
</dbReference>
<dbReference type="EMBL" id="FP565176">
    <property type="protein sequence ID" value="CBA16053.1"/>
    <property type="molecule type" value="Genomic_DNA"/>
</dbReference>
<accession>D2UAK8</accession>
<dbReference type="FunFam" id="3.40.50.980:FF:000001">
    <property type="entry name" value="Non-ribosomal peptide synthetase"/>
    <property type="match status" value="5"/>
</dbReference>
<dbReference type="Gene3D" id="3.40.50.1820">
    <property type="entry name" value="alpha/beta hydrolase"/>
    <property type="match status" value="1"/>
</dbReference>
<dbReference type="InterPro" id="IPR020806">
    <property type="entry name" value="PKS_PP-bd"/>
</dbReference>
<dbReference type="STRING" id="380358.XALC_1550"/>
<feature type="domain" description="Carrier" evidence="5">
    <location>
        <begin position="2133"/>
        <end position="2208"/>
    </location>
</feature>
<dbReference type="FunFam" id="3.30.559.30:FF:000001">
    <property type="entry name" value="Non-ribosomal peptide synthetase"/>
    <property type="match status" value="2"/>
</dbReference>
<dbReference type="Gene3D" id="3.30.559.10">
    <property type="entry name" value="Chloramphenicol acetyltransferase-like domain"/>
    <property type="match status" value="5"/>
</dbReference>
<dbReference type="Gene3D" id="1.10.1200.10">
    <property type="entry name" value="ACP-like"/>
    <property type="match status" value="5"/>
</dbReference>
<dbReference type="GO" id="GO:0072330">
    <property type="term" value="P:monocarboxylic acid biosynthetic process"/>
    <property type="evidence" value="ECO:0007669"/>
    <property type="project" value="UniProtKB-ARBA"/>
</dbReference>
<dbReference type="CDD" id="cd19531">
    <property type="entry name" value="LCL_NRPS-like"/>
    <property type="match status" value="4"/>
</dbReference>
<dbReference type="FunFam" id="1.10.1200.10:FF:000016">
    <property type="entry name" value="Non-ribosomal peptide synthase"/>
    <property type="match status" value="2"/>
</dbReference>
<evidence type="ECO:0000256" key="2">
    <source>
        <dbReference type="ARBA" id="ARBA00006432"/>
    </source>
</evidence>
<dbReference type="InterPro" id="IPR025110">
    <property type="entry name" value="AMP-bd_C"/>
</dbReference>
<dbReference type="SUPFAM" id="SSF56801">
    <property type="entry name" value="Acetyl-CoA synthetase-like"/>
    <property type="match status" value="5"/>
</dbReference>
<dbReference type="SUPFAM" id="SSF53474">
    <property type="entry name" value="alpha/beta-Hydrolases"/>
    <property type="match status" value="1"/>
</dbReference>
<dbReference type="FunFam" id="3.40.50.12780:FF:000012">
    <property type="entry name" value="Non-ribosomal peptide synthetase"/>
    <property type="match status" value="5"/>
</dbReference>
<dbReference type="InterPro" id="IPR020845">
    <property type="entry name" value="AMP-binding_CS"/>
</dbReference>
<sequence length="5655" mass="617367">MKINDLFLEFYVNKISLSLTDDGLNLRILCKKGGLDVEAREFIKKNKEIIIKEINAGIIDNFRVTGGAARDDRHLIDISRNDIRAIAEFTPGGSANIQDIYPLAPLQEGIFFHYLLQREGDAYLHPNLIAFDSRSRLDRFVDALQRVIDRHDILRTAMAWEGLAAPVQVVWRHAPLVIEEVHLEQADGDVAAQLQSRFDPRHWRMDVRQAPLMRGFAAHDPANGRWLLQLLCHNLALDHTTLEEVGCHLRDAADSLPPAVPFRNFVAQALLGVSREEHEAYFRTLLGDVDEPCAPFGLVDVQGDGSDVEEVRLDLPDRLSALLRSQARELGVSAASLFHLAWAQVVARATGHERVVFGTVLFGRMQGGAGADRALGLFINNLPLRIEIDGSSVMESVRVVQKRLAALLRHEHAPLSLAQRCSGVPAPAPLFTSLLNYRHSAQAKGAAEAMAWEGIETLSAHERTNYPLFVSVDDVGSGFALTVQSQRPLAPERICAFLVKALEELADALAHAPETTVRDLDVLPEAERHQILMEWNATAADYPRDACVHELFEAQVARDPSAIAVVQGEVSLTYAELNARANRLAHYLRGLGVRPDDRVAICVQRSVEMVVAVVAVLKAGGAYVPLDPAYPPERLAYMQSDCGAVAVLTDAASRRLVECSAIAAVIVDLQADSEHWTHLPDSNPDRHANGLTTRHLAYVIYTSGSTGAPKGVMIEHRNLCNYALDAVTLFGVKNSDFVLQQNSMSFDLSVEEIFPALLGGAALVLAPTIFGAVDEASGNISSHPRVTVVHLTMAHWHSLVGAWKQSPELARAQLQGVRLLNVTGDAISPQKLREWYALRPHGIEVVNTYGPTETTVSCTAEHLTEDTEYDSIVTIGKPLANTRIYILDTHGAPVPIGVVGELYIGGDGVGRGYLNRDDLTAARFLADPFSADPTARMYRTGDLGRWCADGTIEFVGRNDHQVKIRGFRIELGEIEARLSAHADVRECVVVTLEDGAGSDKGLVAYWVGAEDVTSEHLCAETLRSWLSDVLPDYMVPAAYVQLDRLPLTPNGKLDRKALPAPDGSAYAAHAYEAPQGAIEQAIAAIWSELLGLERIGRHDNFFALGGHSLLAVRVASRLRQELGAEIGVAELFAHATPQRLAACVASSSAAVLPPILPLAPDAPRVLSFAQQRLWFLSQFEGVSQAYHISGGLRLRGALETQALQSALDRIVARHASLRTTFGLVDGQALQQIAAEDSGFQLIAHDLRDMPEREAKLEQLLAEEAQAPFALERGPLIRGVLVQLAHDEYVFFVTMHHIVSDGWSMGILINELSVLYRAFARGEADPLPPLLIQYADYASWQRQWLAGEVLQQQAAYWREALSGAPVLLELPTDRPRPARQEHVGAMLEVVVEPQQAQALKELSQRHGLTLYMTLLASWALLLSRLSGQDDVVIGSPVANRGRSETEGLIGFFVNTLALRVEVSGSPTLAQLLASVKERALQAQAHQDIPFEQVVELVQPPRSLAHAPLFQVMFAWQNTPQGELDLGELEASGLGTTQTSALFDLSLSLEENTDGIVGSLTYATALFEHATLERWMGHWRHLLAAMVAEGTEDMAVDRLSLLGEAERYQVLMEWNAKAADYQRDACVHELFEAQVIRDPSAIAVVQGKVSMTYAELNARANQLAHYLRELGVGLDDRVAILLERGIAAIAAMLGALKAGAAYVPLDSTSPVKRLHELLDDCRASIVIVDQMLPAALRDELTLPTITVADSALSQQSAENPEIAWLGPQHPAYVMYTSGSTGQPKGVIVSQAAVLNLVLQDGPARLRTNDRVAFASNPAFDSTTLEVWGSLLNGATIVIVPSSTMRDPQALGALLVRERLSVLILVAGVLRVYAPLIAPQLGALRLLLTGGDVADPHALAQVFTADGQVTVLQTYGPTESTQFVTALVLEHAPDPCRRVPIGRPLTNTRLYVLDSHGQLAPIGVAGELYIAGAQLAQGYLHRPALTAERFIPDPFAERPGARMYKTGDLARYLADGSLDFLGRNDAQVKIRGFRIEPGEIEAALHACDGVCEAVVIARQNSQGDRHLVAYLVGDGGGVELNPEAVRTQLGGRLPDYMLPSVYVYLDCLPLTPNGKLDRKALPAPDGATYGAHTYEAPQGDIEQAIAAIWRDLLGLERIGRHDNFFALGGHSLLAVRVASRLRQELGAEIGVAELFAHATLQRLAACVASSSAAVLPPILPLEPDAPRVLSFAQQRLWFLSQFEGVSQAYHISGGLRLRGALDTQALQRTLDRIVARHASLRTTFALVDGQALQQIAAEDSGFQLIAHDLRDMPEREAKLEQLLAEEAQAPFALERGPLIRGVLVQLAHDEYVFFVTMHHIVSDGWSMGILINELSVLYRAFARGEADPLPPLPIQYADYASWQRQWLAGEVLQQQAAYWREALSGAPVLLELPTDRPRPPRQDHAGATLEMVVEPQQAQALKELSQRHGLTMYMTLLASWALLLSRLSGQDDVVIGSPVANRGRSETEGLIGFFVNTLALRVEVSGSPTLAQLLASVKERALQAQAHQDIPFEQVVELVQPPRSLAHAPLFQVMFSWQNTPQGELDLGELEASGLGTTQTSAKFDLSLSLAESEEGIVGSLTYATTLFEHATLERWMGHWRHLLAAMLAEGAEDMAVDRLPLLGEAERKQVLMEWNATETDYPRDACVHELFEAQVARDPSAIAVVQGEVSLTYGELNARANRLAHYLRELGVRPADRMAICVQRSVEMVVALLAVLKAGGAYVPLDPAYPPERLTYILADCDAIRVLAVKDTILPERLEVLRVNIDDAAVNVAESDNPRLYSHGSTSAYVMYTSGSTGLPKGVEIPHRGINRLVLNNGYLPFHPSDRVAFAANPSFDATTLEVWGALLNGARMIVIEADVLLSQVRLAETIKCEGITILLLAAGLFHQYADSMKEAFGHLRYLLAGGDAIDPSVVAKVLDGDSPQHFLNCYGPTEITTIATTYEVVEIDDGLRSLPIGRPIANTQIYILDGYGTPVPIGVVGELYLGGDGVARGYLNREELTAERFLTDPFSADPTARMYRSGDLGRWCADGTIEFVGRNDHQVKIRGFRIELGEIEARLSAHAQVRECVVVALDADAGNDKRLVAYWVGAEDVTSEHLCAETLRSWLSDVLPDYMVPAAYVQLDRLPLTPNGKLDRKALPAPDGAAYAARAYEAPQGAIEQAIATIWSDLLGLETIGRHDNFFALGGHSLLAVRVASRLRQELGAEIGVAELFAHATLQRLAACVASSSAAVLSPILPLEPDAPRVLSFAQQRLWFLSQFEGVSQAYHISGGLRLRGALDTQALQRALNRIVARHASLRTTFVQVDGQTLQQIAAENNGFQLIAHDLRDVPDREAKLKRLLAEEAQAPFSLEHGPLIRGVLVQLAHDEYVLFVTMHHIVSDGWSMGILINELSMLYRAFANGEADPLPPLPIQYADYASWQRQWLEGDVLQQQATYWCETLSGAPVLLELPTDRPRPARQEHAGATLEVVVGPQHAQALKALSQRHGLTLYMTLLASWALLLSRLSGQDDVVIGSPVANRGRSETEGLIGFFVNTLALRVELSGSPTLAQLLASVKERALQAQAHQDIPFEQVVELVQPPRSLSHAPLFQVMFAWQNTPEGDLDLGELDASGLGVAQTSAQFDLSLSLAESEEGIVGTLIYATALFEHATLERWMGHWRYLLAAMVAEGAEDMAVDRLPLLDEAERHQVLMEWNATAVDYPRDACVHELFEAQVARDPSAIAVVQGEVSLTYGELNTGSNRLAHYLRELGVVPDDRVAICVQRSVEMVVAVLAVLKAGGAYVPLDPAYPPERLAYMHADCGAVAVLTDAASRSLVECSATSALIVDLQADSEHWEHLPDSNPVRHANGLTARHLVYVIYTSGSTGAPKGVMVSHHALTTCLHALIDLYRLGPQDRILQFAALAFDASVEELFGALCSGATLVLRDDTWLDTERFWPQCAHAGISVIDLPTRFWAQLCAQSLEIPACVRQLIIGGEALTPAMRQHWVQGTRMPLLDTYGPTEAVVVATAQAVAIDTPSGIGRPLAATRAYVLDRAGQPLPIGARGELHLAGAAMARGYLGRPDLTAERFVPDPFAAHPGARMYRTGDLGRWRADGTIEFLGRNDHQVKIRGFRIELGEIEARLSTHADVRECVVVTLEEAGSNEKRLVAYWVGAEGVTSEHLGAEDLRSLLSDVLPDYMVPAAYVQLDRLPLTPNGKLDRKALPAPDGAAYAARAYEAPQGAIEQAIATIWSDLLGLETIGRHDNFFALGGHSLLAVRVASRLRQELGAEIGVAELFAHATPQRLAACVASSSAAVLPPILPLVPDAPRVLSFAQQRLWFLSQFEGVSQAYHISGGLRLRGALDTQALQRTLDRIVARHASLRTTFALVDGQALQQIAAEDSGFQLIVHDLRDMPEREAALEQLLAEEAQAPFALEHGPLIRGVLVQLSHDEHVLFVTMHHIVSDGWSMGILINELSALYRAFAHGESDPLKPLPIQYADYASWQRQWLAGEVLQQQATYWRETLSGVPVLLELPTDRPRPPRQDHAGATLEVVVEPQQLQALKELSQRHGLTLYMTLLASWALLLSRLSCQDDVVIGSPVANRGRSETEGLIGFFVNTLALRVELSGSPTLAQLLASVKERALQAQAHQDIPFEQVVELVQPPRSLSHAPLFQVMFAWQNTPEGDLDLGELEASGLGAARTSAQFDLSLSLAESEEGIVGSLTYATALFEHATLERWMGHWRHLLASIVAEGAEDMAVDRLPLLDEAERHQVLMEWNATAADYPRDACVHELFEAQVVRDPSAIAVVQGEVSLTYAELNARANRLAHYLHGLGVRPDDRVAICVQRSVEMVVAVVAVLKAGGAYVPLDPAYPPERLAYMHSDCGAVAVLTDAASRRLVECSATAAVIVDLQADSEHWAHLPDSNPDRHANGLTARHLAYVIYTSGSTGAPKGSMNEHRSVVNLALAQIRAFNVEKNSRVMQFSSLSFDAFASELLVSLFCGASLYIADPGEMLAGENLARILSEYQISHVTLPPSVLHNLPENPELPCLKTLVVAGEALSATIAKRWCQGRRLINAYGPTETTVCASVHECDASATGTPPIGRPISNVRIYILDTHGVPVPVGVVGELYIGGDGVARGYLNREDLTAERFLTDPFSADRTARIYRSGDLGRWRADGTIEFVGRNDHQVKIRGFRIELGEIEARLSAHADVRECVVVALEDATGSDKRLVAYWVGAEGVTSDSVDADALRSWLSAILPDYMVPAAYVQLDRLPLTPNGKLDRKALPAPDVTAYAARAYEAPQGAIEQTIAAIWRDLLGLETIGRHDNFFTLGGHSLMAVQVVSRLKQAGVEISIGDLFSNPVMMSLADYLKNGECRDVCDGLVPFRKEGSGSPLFLLYDGFCNVMYGRKIVEFLRCDIQVYGVEYPEDPAINTIQDMAAQAIEKIRRVQPSGPYHLAGWSFGGLVAYEMASQLIDAGLQVKFLGVFDTFHISTDINFREEIASVSEMKNNDILRYFCGIDGDNFEDETMKFSDLVGYYKKIRLLPEHLEADELLNYTASFRRNIKASLGYCAPSISIKLHLFEAAEFAKGNPRQSWQNILPKDSIRFIQVPGTHQSMMDSPNVEFLSEALSEALAGC</sequence>
<name>D2UAK8_XANAP</name>
<dbReference type="CDD" id="cd19544">
    <property type="entry name" value="E-C_NRPS"/>
    <property type="match status" value="1"/>
</dbReference>
<evidence type="ECO:0000313" key="7">
    <source>
        <dbReference type="Proteomes" id="UP000001890"/>
    </source>
</evidence>
<dbReference type="Pfam" id="PF00550">
    <property type="entry name" value="PP-binding"/>
    <property type="match status" value="5"/>
</dbReference>
<reference evidence="6 7" key="1">
    <citation type="journal article" date="2009" name="BMC Genomics">
        <title>The complete genome sequence of Xanthomonas albilineans provides new insights into the reductive genome evolution of the xylem-limited Xanthomonadaceae.</title>
        <authorList>
            <person name="Pieretti I."/>
            <person name="Royer M."/>
            <person name="Barbe V."/>
            <person name="Carrere S."/>
            <person name="Koebnik R."/>
            <person name="Cociancich S."/>
            <person name="Couloux A."/>
            <person name="Darrasse A."/>
            <person name="Gouzy J."/>
            <person name="Jacques M.A."/>
            <person name="Lauber E."/>
            <person name="Manceau C."/>
            <person name="Mangenot S."/>
            <person name="Poussier S."/>
            <person name="Segurens B."/>
            <person name="Szurek B."/>
            <person name="Verdier V."/>
            <person name="Arlat M."/>
            <person name="Rott P."/>
        </authorList>
    </citation>
    <scope>NUCLEOTIDE SEQUENCE [LARGE SCALE GENOMIC DNA]</scope>
    <source>
        <strain evidence="7">GPE PC73 / CFBP 7063</strain>
    </source>
</reference>
<dbReference type="InterPro" id="IPR000873">
    <property type="entry name" value="AMP-dep_synth/lig_dom"/>
</dbReference>
<dbReference type="PROSITE" id="PS00455">
    <property type="entry name" value="AMP_BINDING"/>
    <property type="match status" value="5"/>
</dbReference>
<dbReference type="GO" id="GO:0031177">
    <property type="term" value="F:phosphopantetheine binding"/>
    <property type="evidence" value="ECO:0007669"/>
    <property type="project" value="InterPro"/>
</dbReference>
<dbReference type="InterPro" id="IPR036736">
    <property type="entry name" value="ACP-like_sf"/>
</dbReference>
<dbReference type="FunFam" id="1.10.1200.10:FF:000005">
    <property type="entry name" value="Nonribosomal peptide synthetase 1"/>
    <property type="match status" value="3"/>
</dbReference>
<dbReference type="eggNOG" id="COG1020">
    <property type="taxonomic scope" value="Bacteria"/>
</dbReference>
<dbReference type="Pfam" id="PF00668">
    <property type="entry name" value="Condensation"/>
    <property type="match status" value="5"/>
</dbReference>
<evidence type="ECO:0000259" key="5">
    <source>
        <dbReference type="PROSITE" id="PS50075"/>
    </source>
</evidence>
<dbReference type="FunFam" id="2.30.38.10:FF:000001">
    <property type="entry name" value="Non-ribosomal peptide synthetase PvdI"/>
    <property type="match status" value="5"/>
</dbReference>
<dbReference type="CDD" id="cd05930">
    <property type="entry name" value="A_NRPS"/>
    <property type="match status" value="2"/>
</dbReference>
<dbReference type="InterPro" id="IPR001242">
    <property type="entry name" value="Condensation_dom"/>
</dbReference>
<dbReference type="OrthoDB" id="6002110at2"/>
<dbReference type="InterPro" id="IPR001031">
    <property type="entry name" value="Thioesterase"/>
</dbReference>
<proteinExistence type="inferred from homology"/>